<dbReference type="Pfam" id="PF02627">
    <property type="entry name" value="CMD"/>
    <property type="match status" value="1"/>
</dbReference>
<protein>
    <submittedName>
        <fullName evidence="2">Carboxymuconolactone decarboxylase family protein</fullName>
    </submittedName>
</protein>
<dbReference type="InterPro" id="IPR029032">
    <property type="entry name" value="AhpD-like"/>
</dbReference>
<evidence type="ECO:0000259" key="1">
    <source>
        <dbReference type="Pfam" id="PF02627"/>
    </source>
</evidence>
<gene>
    <name evidence="2" type="ORF">GNP93_01935</name>
</gene>
<dbReference type="SUPFAM" id="SSF69118">
    <property type="entry name" value="AhpD-like"/>
    <property type="match status" value="1"/>
</dbReference>
<name>A0A7X2Z837_9BACL</name>
<dbReference type="Proteomes" id="UP000450917">
    <property type="component" value="Unassembled WGS sequence"/>
</dbReference>
<proteinExistence type="predicted"/>
<comment type="caution">
    <text evidence="2">The sequence shown here is derived from an EMBL/GenBank/DDBJ whole genome shotgun (WGS) entry which is preliminary data.</text>
</comment>
<dbReference type="InterPro" id="IPR003779">
    <property type="entry name" value="CMD-like"/>
</dbReference>
<dbReference type="RefSeq" id="WP_054797939.1">
    <property type="nucleotide sequence ID" value="NZ_JARTHJ010000201.1"/>
</dbReference>
<feature type="domain" description="Carboxymuconolactone decarboxylase-like" evidence="1">
    <location>
        <begin position="33"/>
        <end position="114"/>
    </location>
</feature>
<dbReference type="PANTHER" id="PTHR33570">
    <property type="entry name" value="4-CARBOXYMUCONOLACTONE DECARBOXYLASE FAMILY PROTEIN"/>
    <property type="match status" value="1"/>
</dbReference>
<dbReference type="InterPro" id="IPR052512">
    <property type="entry name" value="4CMD/NDH-1_regulator"/>
</dbReference>
<sequence length="132" mass="14741">MSEDRYLQGKQVMSKLTGLEQFPPLEAIRGFYPAFEELIVMNGFGDIYTRPALDEKQRELITLSSLVTQGAVDQLDFHVHAALNVGVRPVDIVELLMHCSAYVGFPKAIGALQVVMRIYQERGVSVETEARA</sequence>
<dbReference type="PANTHER" id="PTHR33570:SF2">
    <property type="entry name" value="CARBOXYMUCONOLACTONE DECARBOXYLASE-LIKE DOMAIN-CONTAINING PROTEIN"/>
    <property type="match status" value="1"/>
</dbReference>
<keyword evidence="3" id="KW-1185">Reference proteome</keyword>
<evidence type="ECO:0000313" key="3">
    <source>
        <dbReference type="Proteomes" id="UP000450917"/>
    </source>
</evidence>
<accession>A0A7X2Z837</accession>
<dbReference type="AlphaFoldDB" id="A0A7X2Z837"/>
<dbReference type="GO" id="GO:0051920">
    <property type="term" value="F:peroxiredoxin activity"/>
    <property type="evidence" value="ECO:0007669"/>
    <property type="project" value="InterPro"/>
</dbReference>
<organism evidence="2 3">
    <name type="scientific">Paenibacillus validus</name>
    <dbReference type="NCBI Taxonomy" id="44253"/>
    <lineage>
        <taxon>Bacteria</taxon>
        <taxon>Bacillati</taxon>
        <taxon>Bacillota</taxon>
        <taxon>Bacilli</taxon>
        <taxon>Bacillales</taxon>
        <taxon>Paenibacillaceae</taxon>
        <taxon>Paenibacillus</taxon>
    </lineage>
</organism>
<dbReference type="Gene3D" id="1.20.1290.10">
    <property type="entry name" value="AhpD-like"/>
    <property type="match status" value="1"/>
</dbReference>
<evidence type="ECO:0000313" key="2">
    <source>
        <dbReference type="EMBL" id="MUG69428.1"/>
    </source>
</evidence>
<dbReference type="EMBL" id="WNZX01000001">
    <property type="protein sequence ID" value="MUG69428.1"/>
    <property type="molecule type" value="Genomic_DNA"/>
</dbReference>
<reference evidence="2 3" key="1">
    <citation type="submission" date="2019-11" db="EMBL/GenBank/DDBJ databases">
        <title>Draft genome sequences of five Paenibacillus species of dairy origin.</title>
        <authorList>
            <person name="Olajide A.M."/>
            <person name="Chen S."/>
            <person name="Lapointe G."/>
        </authorList>
    </citation>
    <scope>NUCLEOTIDE SEQUENCE [LARGE SCALE GENOMIC DNA]</scope>
    <source>
        <strain evidence="2 3">2CS3</strain>
    </source>
</reference>